<keyword evidence="11" id="KW-1185">Reference proteome</keyword>
<dbReference type="Pfam" id="PF04082">
    <property type="entry name" value="Fungal_trans"/>
    <property type="match status" value="1"/>
</dbReference>
<organism evidence="10 11">
    <name type="scientific">Triangularia setosa</name>
    <dbReference type="NCBI Taxonomy" id="2587417"/>
    <lineage>
        <taxon>Eukaryota</taxon>
        <taxon>Fungi</taxon>
        <taxon>Dikarya</taxon>
        <taxon>Ascomycota</taxon>
        <taxon>Pezizomycotina</taxon>
        <taxon>Sordariomycetes</taxon>
        <taxon>Sordariomycetidae</taxon>
        <taxon>Sordariales</taxon>
        <taxon>Podosporaceae</taxon>
        <taxon>Triangularia</taxon>
    </lineage>
</organism>
<dbReference type="InterPro" id="IPR013087">
    <property type="entry name" value="Znf_C2H2_type"/>
</dbReference>
<comment type="caution">
    <text evidence="10">The sequence shown here is derived from an EMBL/GenBank/DDBJ whole genome shotgun (WGS) entry which is preliminary data.</text>
</comment>
<evidence type="ECO:0000256" key="1">
    <source>
        <dbReference type="ARBA" id="ARBA00004123"/>
    </source>
</evidence>
<dbReference type="Proteomes" id="UP001302321">
    <property type="component" value="Unassembled WGS sequence"/>
</dbReference>
<sequence>MEGLPNGSANVINTSTASYPSQPAVPQHPIQHQQQHQQQLSQQHHSTGLPPQTLPPLQPSHPVMQQPPYGNYPHSSRTPSAPNTPVTNNMTSYPPPPQQQSAGRGAGNYPIMNNNPYPTQGYPASTSTMMSQTTAAASHPQPIAPAPSPAGARAPPVLRPMPASGMPQAGISSPYVQSPMMGQNGMLPEGSDQPTHVVGSQGRRGILPSAPGRPAAPAPGSTGAKNQIPQKDADGKFPCPHCTKTYLHAKHLKRHLLRHTGDRPYMCVLCRDTFSRSDILKRHFIKCSVRRGNPTGASHLSHPQAHVKKNAAAQQKAIEGEVNHMNGMPNIPGDGMVQHPFGLIPAPEAMNNMANDQNQLSRSSSINRIEDANRDRRSMTGSVLGASTRPGSFDQTYTGGDVSNNMTANINPQLANYSMPQNTSGMPIFSNQNQDWSQMFQADLTCEQLKPTAAKPEPNSGPARAVGIIPGDTATDSSTFPSWGIPPSYPDAYYHLSRRIIDFLCPISNATNPTAQLINHYFQPDNIRHFLEQYTNYHVHFATVHVPTFRALDAYVGLLAAMCIVGACYSDRIPADNIREIMEVLKTSFESSSFLFRASLSQDEGFSQTYDWTSKSALEEFQAIAHVQVLFTWHGTAAQRQKAQRIWPLVANLARKAGLLCLSQGESSFSPLHQPKFVLQNFPVSQFDWQRWVDQEARVRTMYLIFIYDAALGLYFNRGPEFTPFDLRLPLPADDAAWEASNAVECAEALGLCGPQAAERRNPDGTRRTTQPEMRMVLKALLDNSYRVLPGSTNLYGKFILIHALLDIMRQVQLEGRNAISRSSTPLPTNAWFVDARGSPVPNGGGRSIPTDVGANLIDPQTFKTLVTALDKFKANWDHDMAVQFPPSAAAYLGRYGFCRDGIHFYWLATHLLRTTRHIDLAMNPDQRFARVIHMLKSVKNWVLTDGAARGEDMGSVGDIDEAYGVVDTTLDMTQLFRRLPYTTR</sequence>
<dbReference type="GO" id="GO:0005634">
    <property type="term" value="C:nucleus"/>
    <property type="evidence" value="ECO:0007669"/>
    <property type="project" value="UniProtKB-SubCell"/>
</dbReference>
<feature type="region of interest" description="Disordered" evidence="8">
    <location>
        <begin position="184"/>
        <end position="233"/>
    </location>
</feature>
<evidence type="ECO:0000259" key="9">
    <source>
        <dbReference type="PROSITE" id="PS50157"/>
    </source>
</evidence>
<dbReference type="InterPro" id="IPR036236">
    <property type="entry name" value="Znf_C2H2_sf"/>
</dbReference>
<dbReference type="GO" id="GO:0000978">
    <property type="term" value="F:RNA polymerase II cis-regulatory region sequence-specific DNA binding"/>
    <property type="evidence" value="ECO:0007669"/>
    <property type="project" value="InterPro"/>
</dbReference>
<dbReference type="Gene3D" id="3.30.160.60">
    <property type="entry name" value="Classic Zinc Finger"/>
    <property type="match status" value="2"/>
</dbReference>
<keyword evidence="4 7" id="KW-0863">Zinc-finger</keyword>
<feature type="domain" description="C2H2-type" evidence="9">
    <location>
        <begin position="237"/>
        <end position="264"/>
    </location>
</feature>
<dbReference type="CDD" id="cd12148">
    <property type="entry name" value="fungal_TF_MHR"/>
    <property type="match status" value="1"/>
</dbReference>
<dbReference type="PANTHER" id="PTHR40626:SF12">
    <property type="entry name" value="RFEC"/>
    <property type="match status" value="1"/>
</dbReference>
<dbReference type="GO" id="GO:0008270">
    <property type="term" value="F:zinc ion binding"/>
    <property type="evidence" value="ECO:0007669"/>
    <property type="project" value="UniProtKB-KW"/>
</dbReference>
<dbReference type="PANTHER" id="PTHR40626">
    <property type="entry name" value="MIP31509P"/>
    <property type="match status" value="1"/>
</dbReference>
<feature type="compositionally biased region" description="Polar residues" evidence="8">
    <location>
        <begin position="73"/>
        <end position="92"/>
    </location>
</feature>
<accession>A0AAN7AAY6</accession>
<protein>
    <recommendedName>
        <fullName evidence="9">C2H2-type domain-containing protein</fullName>
    </recommendedName>
</protein>
<dbReference type="EMBL" id="MU866083">
    <property type="protein sequence ID" value="KAK4181896.1"/>
    <property type="molecule type" value="Genomic_DNA"/>
</dbReference>
<proteinExistence type="predicted"/>
<evidence type="ECO:0000256" key="7">
    <source>
        <dbReference type="PROSITE-ProRule" id="PRU00042"/>
    </source>
</evidence>
<dbReference type="InterPro" id="IPR051059">
    <property type="entry name" value="VerF-like"/>
</dbReference>
<evidence type="ECO:0000256" key="6">
    <source>
        <dbReference type="ARBA" id="ARBA00023242"/>
    </source>
</evidence>
<dbReference type="GO" id="GO:0006351">
    <property type="term" value="P:DNA-templated transcription"/>
    <property type="evidence" value="ECO:0007669"/>
    <property type="project" value="InterPro"/>
</dbReference>
<dbReference type="AlphaFoldDB" id="A0AAN7AAY6"/>
<evidence type="ECO:0000256" key="4">
    <source>
        <dbReference type="ARBA" id="ARBA00022771"/>
    </source>
</evidence>
<evidence type="ECO:0000256" key="8">
    <source>
        <dbReference type="SAM" id="MobiDB-lite"/>
    </source>
</evidence>
<comment type="subcellular location">
    <subcellularLocation>
        <location evidence="1">Nucleus</location>
    </subcellularLocation>
</comment>
<feature type="compositionally biased region" description="Low complexity" evidence="8">
    <location>
        <begin position="124"/>
        <end position="141"/>
    </location>
</feature>
<reference evidence="10" key="1">
    <citation type="journal article" date="2023" name="Mol. Phylogenet. Evol.">
        <title>Genome-scale phylogeny and comparative genomics of the fungal order Sordariales.</title>
        <authorList>
            <person name="Hensen N."/>
            <person name="Bonometti L."/>
            <person name="Westerberg I."/>
            <person name="Brannstrom I.O."/>
            <person name="Guillou S."/>
            <person name="Cros-Aarteil S."/>
            <person name="Calhoun S."/>
            <person name="Haridas S."/>
            <person name="Kuo A."/>
            <person name="Mondo S."/>
            <person name="Pangilinan J."/>
            <person name="Riley R."/>
            <person name="LaButti K."/>
            <person name="Andreopoulos B."/>
            <person name="Lipzen A."/>
            <person name="Chen C."/>
            <person name="Yan M."/>
            <person name="Daum C."/>
            <person name="Ng V."/>
            <person name="Clum A."/>
            <person name="Steindorff A."/>
            <person name="Ohm R.A."/>
            <person name="Martin F."/>
            <person name="Silar P."/>
            <person name="Natvig D.O."/>
            <person name="Lalanne C."/>
            <person name="Gautier V."/>
            <person name="Ament-Velasquez S.L."/>
            <person name="Kruys A."/>
            <person name="Hutchinson M.I."/>
            <person name="Powell A.J."/>
            <person name="Barry K."/>
            <person name="Miller A.N."/>
            <person name="Grigoriev I.V."/>
            <person name="Debuchy R."/>
            <person name="Gladieux P."/>
            <person name="Hiltunen Thoren M."/>
            <person name="Johannesson H."/>
        </authorList>
    </citation>
    <scope>NUCLEOTIDE SEQUENCE</scope>
    <source>
        <strain evidence="10">CBS 892.96</strain>
    </source>
</reference>
<feature type="compositionally biased region" description="Low complexity" evidence="8">
    <location>
        <begin position="208"/>
        <end position="224"/>
    </location>
</feature>
<feature type="region of interest" description="Disordered" evidence="8">
    <location>
        <begin position="374"/>
        <end position="394"/>
    </location>
</feature>
<evidence type="ECO:0000313" key="11">
    <source>
        <dbReference type="Proteomes" id="UP001302321"/>
    </source>
</evidence>
<dbReference type="GO" id="GO:0000981">
    <property type="term" value="F:DNA-binding transcription factor activity, RNA polymerase II-specific"/>
    <property type="evidence" value="ECO:0007669"/>
    <property type="project" value="InterPro"/>
</dbReference>
<gene>
    <name evidence="10" type="ORF">QBC36DRAFT_341720</name>
</gene>
<feature type="compositionally biased region" description="Polar residues" evidence="8">
    <location>
        <begin position="7"/>
        <end position="21"/>
    </location>
</feature>
<evidence type="ECO:0000256" key="2">
    <source>
        <dbReference type="ARBA" id="ARBA00022723"/>
    </source>
</evidence>
<dbReference type="SUPFAM" id="SSF57667">
    <property type="entry name" value="beta-beta-alpha zinc fingers"/>
    <property type="match status" value="1"/>
</dbReference>
<feature type="compositionally biased region" description="Low complexity" evidence="8">
    <location>
        <begin position="22"/>
        <end position="51"/>
    </location>
</feature>
<evidence type="ECO:0000313" key="10">
    <source>
        <dbReference type="EMBL" id="KAK4181896.1"/>
    </source>
</evidence>
<dbReference type="PROSITE" id="PS50157">
    <property type="entry name" value="ZINC_FINGER_C2H2_2"/>
    <property type="match status" value="1"/>
</dbReference>
<evidence type="ECO:0000256" key="3">
    <source>
        <dbReference type="ARBA" id="ARBA00022737"/>
    </source>
</evidence>
<dbReference type="PROSITE" id="PS00028">
    <property type="entry name" value="ZINC_FINGER_C2H2_1"/>
    <property type="match status" value="1"/>
</dbReference>
<keyword evidence="5" id="KW-0862">Zinc</keyword>
<feature type="region of interest" description="Disordered" evidence="8">
    <location>
        <begin position="1"/>
        <end position="155"/>
    </location>
</feature>
<keyword evidence="6" id="KW-0539">Nucleus</keyword>
<reference evidence="10" key="2">
    <citation type="submission" date="2023-05" db="EMBL/GenBank/DDBJ databases">
        <authorList>
            <consortium name="Lawrence Berkeley National Laboratory"/>
            <person name="Steindorff A."/>
            <person name="Hensen N."/>
            <person name="Bonometti L."/>
            <person name="Westerberg I."/>
            <person name="Brannstrom I.O."/>
            <person name="Guillou S."/>
            <person name="Cros-Aarteil S."/>
            <person name="Calhoun S."/>
            <person name="Haridas S."/>
            <person name="Kuo A."/>
            <person name="Mondo S."/>
            <person name="Pangilinan J."/>
            <person name="Riley R."/>
            <person name="Labutti K."/>
            <person name="Andreopoulos B."/>
            <person name="Lipzen A."/>
            <person name="Chen C."/>
            <person name="Yanf M."/>
            <person name="Daum C."/>
            <person name="Ng V."/>
            <person name="Clum A."/>
            <person name="Ohm R."/>
            <person name="Martin F."/>
            <person name="Silar P."/>
            <person name="Natvig D."/>
            <person name="Lalanne C."/>
            <person name="Gautier V."/>
            <person name="Ament-Velasquez S.L."/>
            <person name="Kruys A."/>
            <person name="Hutchinson M.I."/>
            <person name="Powell A.J."/>
            <person name="Barry K."/>
            <person name="Miller A.N."/>
            <person name="Grigoriev I.V."/>
            <person name="Debuchy R."/>
            <person name="Gladieux P."/>
            <person name="Thoren M.H."/>
            <person name="Johannesson H."/>
        </authorList>
    </citation>
    <scope>NUCLEOTIDE SEQUENCE</scope>
    <source>
        <strain evidence="10">CBS 892.96</strain>
    </source>
</reference>
<keyword evidence="3" id="KW-0677">Repeat</keyword>
<dbReference type="GO" id="GO:0000785">
    <property type="term" value="C:chromatin"/>
    <property type="evidence" value="ECO:0007669"/>
    <property type="project" value="TreeGrafter"/>
</dbReference>
<name>A0AAN7AAY6_9PEZI</name>
<dbReference type="InterPro" id="IPR007219">
    <property type="entry name" value="XnlR_reg_dom"/>
</dbReference>
<keyword evidence="2" id="KW-0479">Metal-binding</keyword>
<evidence type="ECO:0000256" key="5">
    <source>
        <dbReference type="ARBA" id="ARBA00022833"/>
    </source>
</evidence>